<name>A0A0F9IAN8_9ZZZZ</name>
<accession>A0A0F9IAN8</accession>
<dbReference type="EMBL" id="LAZR01021684">
    <property type="protein sequence ID" value="KKL84482.1"/>
    <property type="molecule type" value="Genomic_DNA"/>
</dbReference>
<reference evidence="1" key="1">
    <citation type="journal article" date="2015" name="Nature">
        <title>Complex archaea that bridge the gap between prokaryotes and eukaryotes.</title>
        <authorList>
            <person name="Spang A."/>
            <person name="Saw J.H."/>
            <person name="Jorgensen S.L."/>
            <person name="Zaremba-Niedzwiedzka K."/>
            <person name="Martijn J."/>
            <person name="Lind A.E."/>
            <person name="van Eijk R."/>
            <person name="Schleper C."/>
            <person name="Guy L."/>
            <person name="Ettema T.J."/>
        </authorList>
    </citation>
    <scope>NUCLEOTIDE SEQUENCE</scope>
</reference>
<dbReference type="AlphaFoldDB" id="A0A0F9IAN8"/>
<comment type="caution">
    <text evidence="1">The sequence shown here is derived from an EMBL/GenBank/DDBJ whole genome shotgun (WGS) entry which is preliminary data.</text>
</comment>
<feature type="non-terminal residue" evidence="1">
    <location>
        <position position="56"/>
    </location>
</feature>
<organism evidence="1">
    <name type="scientific">marine sediment metagenome</name>
    <dbReference type="NCBI Taxonomy" id="412755"/>
    <lineage>
        <taxon>unclassified sequences</taxon>
        <taxon>metagenomes</taxon>
        <taxon>ecological metagenomes</taxon>
    </lineage>
</organism>
<evidence type="ECO:0000313" key="1">
    <source>
        <dbReference type="EMBL" id="KKL84482.1"/>
    </source>
</evidence>
<sequence length="56" mass="6364">MKDLLFGAADHYTWEQIRPWAKSIRESGFDGQVVLLVYRGDVDTIVAECHELDIGV</sequence>
<protein>
    <submittedName>
        <fullName evidence="1">Uncharacterized protein</fullName>
    </submittedName>
</protein>
<gene>
    <name evidence="1" type="ORF">LCGC14_1964270</name>
</gene>
<proteinExistence type="predicted"/>